<dbReference type="Proteomes" id="UP000547510">
    <property type="component" value="Unassembled WGS sequence"/>
</dbReference>
<sequence length="35" mass="4025">MLSTELPKVPMYRVTPVDCQVSTNARALYWAPWSL</sequence>
<dbReference type="AlphaFoldDB" id="A0A841CJC9"/>
<gene>
    <name evidence="1" type="ORF">FHS29_004004</name>
</gene>
<comment type="caution">
    <text evidence="1">The sequence shown here is derived from an EMBL/GenBank/DDBJ whole genome shotgun (WGS) entry which is preliminary data.</text>
</comment>
<keyword evidence="2" id="KW-1185">Reference proteome</keyword>
<proteinExistence type="predicted"/>
<dbReference type="EMBL" id="JACHJN010000006">
    <property type="protein sequence ID" value="MBB5957409.1"/>
    <property type="molecule type" value="Genomic_DNA"/>
</dbReference>
<reference evidence="1 2" key="1">
    <citation type="submission" date="2020-08" db="EMBL/GenBank/DDBJ databases">
        <title>Genomic Encyclopedia of Type Strains, Phase III (KMG-III): the genomes of soil and plant-associated and newly described type strains.</title>
        <authorList>
            <person name="Whitman W."/>
        </authorList>
    </citation>
    <scope>NUCLEOTIDE SEQUENCE [LARGE SCALE GENOMIC DNA]</scope>
    <source>
        <strain evidence="1 2">CECT 8640</strain>
    </source>
</reference>
<organism evidence="1 2">
    <name type="scientific">Saccharothrix tamanrassetensis</name>
    <dbReference type="NCBI Taxonomy" id="1051531"/>
    <lineage>
        <taxon>Bacteria</taxon>
        <taxon>Bacillati</taxon>
        <taxon>Actinomycetota</taxon>
        <taxon>Actinomycetes</taxon>
        <taxon>Pseudonocardiales</taxon>
        <taxon>Pseudonocardiaceae</taxon>
        <taxon>Saccharothrix</taxon>
    </lineage>
</organism>
<evidence type="ECO:0000313" key="1">
    <source>
        <dbReference type="EMBL" id="MBB5957409.1"/>
    </source>
</evidence>
<evidence type="ECO:0000313" key="2">
    <source>
        <dbReference type="Proteomes" id="UP000547510"/>
    </source>
</evidence>
<name>A0A841CJC9_9PSEU</name>
<protein>
    <submittedName>
        <fullName evidence="1">Uncharacterized protein</fullName>
    </submittedName>
</protein>
<accession>A0A841CJC9</accession>